<evidence type="ECO:0000313" key="3">
    <source>
        <dbReference type="Proteomes" id="UP000634522"/>
    </source>
</evidence>
<feature type="domain" description="Integrase catalytic" evidence="1">
    <location>
        <begin position="486"/>
        <end position="684"/>
    </location>
</feature>
<name>A0ABX1NK33_9RHOO</name>
<dbReference type="InterPro" id="IPR015378">
    <property type="entry name" value="Transposase-like_Mu_C"/>
</dbReference>
<reference evidence="2 3" key="1">
    <citation type="submission" date="2019-12" db="EMBL/GenBank/DDBJ databases">
        <title>Comparative genomics gives insights into the taxonomy of the Azoarcus-Aromatoleum group and reveals separate origins of nif in the plant-associated Azoarcus and non-plant-associated Aromatoleum sub-groups.</title>
        <authorList>
            <person name="Lafos M."/>
            <person name="Maluk M."/>
            <person name="Batista M."/>
            <person name="Junghare M."/>
            <person name="Carmona M."/>
            <person name="Faoro H."/>
            <person name="Cruz L.M."/>
            <person name="Battistoni F."/>
            <person name="De Souza E."/>
            <person name="Pedrosa F."/>
            <person name="Chen W.-M."/>
            <person name="Poole P.S."/>
            <person name="Dixon R.A."/>
            <person name="James E.K."/>
        </authorList>
    </citation>
    <scope>NUCLEOTIDE SEQUENCE [LARGE SCALE GENOMIC DNA]</scope>
    <source>
        <strain evidence="2 3">T</strain>
    </source>
</reference>
<protein>
    <submittedName>
        <fullName evidence="2">DDE-type integrase/transposase/recombinase</fullName>
    </submittedName>
</protein>
<dbReference type="SUPFAM" id="SSF53098">
    <property type="entry name" value="Ribonuclease H-like"/>
    <property type="match status" value="1"/>
</dbReference>
<evidence type="ECO:0000259" key="1">
    <source>
        <dbReference type="PROSITE" id="PS50994"/>
    </source>
</evidence>
<comment type="caution">
    <text evidence="2">The sequence shown here is derived from an EMBL/GenBank/DDBJ whole genome shotgun (WGS) entry which is preliminary data.</text>
</comment>
<keyword evidence="3" id="KW-1185">Reference proteome</keyword>
<sequence length="890" mass="101984">MLDNSARERLLDRLGLPAAGRRFALDAAKYAPIRQVASRGGGNVVTPYQSRKMQRTIETESRHLEFPAAVGHEHDPRVLEYFPQPCRLKFEFVDADGEIHAIDHTPDFLVITERELWLEEWKPWSKLERLARRLPWRYQLDASDRWRSDGIEQWLAERGIGYRILSDRDIPQLRVENTLFLEDYLDPAAPPCPLEVELRLKAALQEEATLYLAEIYERLDCRPDDLFKLVADGLIVTEPDHALLSQPTRCRVFRDTAVRDFEHARHRPAPFAPPGTLDITEGTRLTYDGQPYTVTLVGGNKVVLHSDDHKSVEVHLKTLEALALEQDVRMIQPPAPGSAIRLSDFTENELGIALARHRALESVSTPNRTQRRQLKALSIAKLAGTDELVALIPALRHRGNRTPRLSTEQEAAMDEIIRREFESNRAPNLKHCHRQLRILCAERAIQLPSYPTFISRVRARPQPQQDRARHGNRVAYQNAEFVHVLYADTPVHGCRAFQYVHMDHTELDLELVSLRTGKSLGRPWLSIAIDAYTRRIVSLYLSYDPPSYRSNMMLLRDMVRRYRRLPQFIVVDNGADFRCADFERFTELMRIHVRYRPAGRPRHGSVMERIFGRLHTEYIHNLAGNTKALKEVRRTTGKFLPSRLAEWSLGYLYYGIEYWAFTYYDNAPHSALGVSPCEAFDRSIASAGGRAHRIVTLTQDFLVLSCPTVGRVGTRKVDRQRGIKVHNHFLYWCPEFRDPTLHGRKLPVRYDPWDSATVYVQIDKRWVPAHCKALIALGQLTDKERELVSTEMRSCYRLREDAELSTQQLAEFLRVFTPKGAAELALERQHENRELYRAVGIGAIASPSQFAALPAPTQALDLPKPQRVAPPALAPTAALQPLDLPDFDTF</sequence>
<dbReference type="Pfam" id="PF09299">
    <property type="entry name" value="Mu-transpos_C"/>
    <property type="match status" value="1"/>
</dbReference>
<dbReference type="Proteomes" id="UP000634522">
    <property type="component" value="Unassembled WGS sequence"/>
</dbReference>
<dbReference type="InterPro" id="IPR036397">
    <property type="entry name" value="RNaseH_sf"/>
</dbReference>
<dbReference type="Gene3D" id="3.30.420.10">
    <property type="entry name" value="Ribonuclease H-like superfamily/Ribonuclease H"/>
    <property type="match status" value="1"/>
</dbReference>
<dbReference type="PROSITE" id="PS50994">
    <property type="entry name" value="INTEGRASE"/>
    <property type="match status" value="1"/>
</dbReference>
<evidence type="ECO:0000313" key="2">
    <source>
        <dbReference type="EMBL" id="NMF99686.1"/>
    </source>
</evidence>
<dbReference type="InterPro" id="IPR001584">
    <property type="entry name" value="Integrase_cat-core"/>
</dbReference>
<accession>A0ABX1NK33</accession>
<dbReference type="EMBL" id="WTVS01000050">
    <property type="protein sequence ID" value="NMF99686.1"/>
    <property type="molecule type" value="Genomic_DNA"/>
</dbReference>
<dbReference type="InterPro" id="IPR012337">
    <property type="entry name" value="RNaseH-like_sf"/>
</dbReference>
<proteinExistence type="predicted"/>
<gene>
    <name evidence="2" type="ORF">GPA27_20110</name>
</gene>
<organism evidence="2 3">
    <name type="scientific">Aromatoleum toluolicum</name>
    <dbReference type="NCBI Taxonomy" id="90060"/>
    <lineage>
        <taxon>Bacteria</taxon>
        <taxon>Pseudomonadati</taxon>
        <taxon>Pseudomonadota</taxon>
        <taxon>Betaproteobacteria</taxon>
        <taxon>Rhodocyclales</taxon>
        <taxon>Rhodocyclaceae</taxon>
        <taxon>Aromatoleum</taxon>
    </lineage>
</organism>
<dbReference type="RefSeq" id="WP_169142282.1">
    <property type="nucleotide sequence ID" value="NZ_WTVS01000050.1"/>
</dbReference>